<evidence type="ECO:0000259" key="3">
    <source>
        <dbReference type="Pfam" id="PF00149"/>
    </source>
</evidence>
<dbReference type="OMA" id="NAAKTHN"/>
<sequence>MTLVSSSNEKLNAPHEETSTLPTNTSKTSKRRRLYWILAGLLLLLIIVIAIVVPVVVINERNKHQQQQEHGVADPTNGSMKTNITTAVSGGYAAYRNGDGIVNGYAVSNYANLTRIQTINGDALQNKQRIFVIGDIHGCLDEFNQLVDHIQYNPASDLLILAGDMVAKGPSSSGVLRRARELHALCVRGNHDDKAVRFKTFERTNGPAVMNEPTEVMPEGNVPDPLKYKNKHLAVSRQLSDEDYEYLTSCPSILELPSLNNSVVVHGGLDPTVTDLSQQQPLNVMTMRDIDDGHPTDKKNIGSPWTDAWNQVQEHASSPVTVYYGHDASRGVVLKPFSFGMDSGCVYGRSLSAIEMKSKQIFSVPCKQYVV</sequence>
<evidence type="ECO:0000313" key="4">
    <source>
        <dbReference type="EMBL" id="SAM05757.1"/>
    </source>
</evidence>
<feature type="domain" description="Calcineurin-like phosphoesterase" evidence="3">
    <location>
        <begin position="129"/>
        <end position="330"/>
    </location>
</feature>
<dbReference type="GO" id="GO:0016791">
    <property type="term" value="F:phosphatase activity"/>
    <property type="evidence" value="ECO:0007669"/>
    <property type="project" value="TreeGrafter"/>
</dbReference>
<dbReference type="SUPFAM" id="SSF56300">
    <property type="entry name" value="Metallo-dependent phosphatases"/>
    <property type="match status" value="1"/>
</dbReference>
<dbReference type="PANTHER" id="PTHR42850">
    <property type="entry name" value="METALLOPHOSPHOESTERASE"/>
    <property type="match status" value="1"/>
</dbReference>
<feature type="compositionally biased region" description="Polar residues" evidence="1">
    <location>
        <begin position="1"/>
        <end position="10"/>
    </location>
</feature>
<dbReference type="GO" id="GO:0000298">
    <property type="term" value="F:endopolyphosphatase activity"/>
    <property type="evidence" value="ECO:0007669"/>
    <property type="project" value="TreeGrafter"/>
</dbReference>
<keyword evidence="5" id="KW-1185">Reference proteome</keyword>
<protein>
    <recommendedName>
        <fullName evidence="3">Calcineurin-like phosphoesterase domain-containing protein</fullName>
    </recommendedName>
</protein>
<gene>
    <name evidence="4" type="primary">ABSGL_11632.1 scaffold 12295</name>
</gene>
<evidence type="ECO:0000313" key="5">
    <source>
        <dbReference type="Proteomes" id="UP000078561"/>
    </source>
</evidence>
<organism evidence="4">
    <name type="scientific">Absidia glauca</name>
    <name type="common">Pin mould</name>
    <dbReference type="NCBI Taxonomy" id="4829"/>
    <lineage>
        <taxon>Eukaryota</taxon>
        <taxon>Fungi</taxon>
        <taxon>Fungi incertae sedis</taxon>
        <taxon>Mucoromycota</taxon>
        <taxon>Mucoromycotina</taxon>
        <taxon>Mucoromycetes</taxon>
        <taxon>Mucorales</taxon>
        <taxon>Cunninghamellaceae</taxon>
        <taxon>Absidia</taxon>
    </lineage>
</organism>
<keyword evidence="2" id="KW-0472">Membrane</keyword>
<dbReference type="Pfam" id="PF00149">
    <property type="entry name" value="Metallophos"/>
    <property type="match status" value="1"/>
</dbReference>
<feature type="region of interest" description="Disordered" evidence="1">
    <location>
        <begin position="1"/>
        <end position="25"/>
    </location>
</feature>
<dbReference type="InterPro" id="IPR050126">
    <property type="entry name" value="Ap4A_hydrolase"/>
</dbReference>
<dbReference type="InParanoid" id="A0A168QY52"/>
<keyword evidence="2" id="KW-0812">Transmembrane</keyword>
<dbReference type="InterPro" id="IPR029052">
    <property type="entry name" value="Metallo-depent_PP-like"/>
</dbReference>
<accession>A0A168QY52</accession>
<proteinExistence type="predicted"/>
<dbReference type="OrthoDB" id="10267127at2759"/>
<dbReference type="Proteomes" id="UP000078561">
    <property type="component" value="Unassembled WGS sequence"/>
</dbReference>
<dbReference type="Gene3D" id="3.60.21.10">
    <property type="match status" value="1"/>
</dbReference>
<dbReference type="STRING" id="4829.A0A168QY52"/>
<dbReference type="CDD" id="cd00144">
    <property type="entry name" value="MPP_PPP_family"/>
    <property type="match status" value="1"/>
</dbReference>
<dbReference type="GO" id="GO:0006798">
    <property type="term" value="P:polyphosphate catabolic process"/>
    <property type="evidence" value="ECO:0007669"/>
    <property type="project" value="TreeGrafter"/>
</dbReference>
<dbReference type="InterPro" id="IPR004843">
    <property type="entry name" value="Calcineurin-like_PHP"/>
</dbReference>
<dbReference type="AlphaFoldDB" id="A0A168QY52"/>
<evidence type="ECO:0000256" key="1">
    <source>
        <dbReference type="SAM" id="MobiDB-lite"/>
    </source>
</evidence>
<dbReference type="GO" id="GO:0005737">
    <property type="term" value="C:cytoplasm"/>
    <property type="evidence" value="ECO:0007669"/>
    <property type="project" value="TreeGrafter"/>
</dbReference>
<name>A0A168QY52_ABSGL</name>
<keyword evidence="2" id="KW-1133">Transmembrane helix</keyword>
<reference evidence="4" key="1">
    <citation type="submission" date="2016-04" db="EMBL/GenBank/DDBJ databases">
        <authorList>
            <person name="Evans L.H."/>
            <person name="Alamgir A."/>
            <person name="Owens N."/>
            <person name="Weber N.D."/>
            <person name="Virtaneva K."/>
            <person name="Barbian K."/>
            <person name="Babar A."/>
            <person name="Rosenke K."/>
        </authorList>
    </citation>
    <scope>NUCLEOTIDE SEQUENCE [LARGE SCALE GENOMIC DNA]</scope>
    <source>
        <strain evidence="4">CBS 101.48</strain>
    </source>
</reference>
<feature type="transmembrane region" description="Helical" evidence="2">
    <location>
        <begin position="34"/>
        <end position="58"/>
    </location>
</feature>
<evidence type="ECO:0000256" key="2">
    <source>
        <dbReference type="SAM" id="Phobius"/>
    </source>
</evidence>
<dbReference type="PANTHER" id="PTHR42850:SF4">
    <property type="entry name" value="ZINC-DEPENDENT ENDOPOLYPHOSPHATASE"/>
    <property type="match status" value="1"/>
</dbReference>
<dbReference type="EMBL" id="LT554468">
    <property type="protein sequence ID" value="SAM05757.1"/>
    <property type="molecule type" value="Genomic_DNA"/>
</dbReference>